<reference evidence="2" key="1">
    <citation type="submission" date="2020-03" db="EMBL/GenBank/DDBJ databases">
        <title>The deep terrestrial virosphere.</title>
        <authorList>
            <person name="Holmfeldt K."/>
            <person name="Nilsson E."/>
            <person name="Simone D."/>
            <person name="Lopez-Fernandez M."/>
            <person name="Wu X."/>
            <person name="de Brujin I."/>
            <person name="Lundin D."/>
            <person name="Andersson A."/>
            <person name="Bertilsson S."/>
            <person name="Dopson M."/>
        </authorList>
    </citation>
    <scope>NUCLEOTIDE SEQUENCE</scope>
    <source>
        <strain evidence="2">MM171B02404</strain>
    </source>
</reference>
<dbReference type="PANTHER" id="PTHR12521:SF0">
    <property type="entry name" value="ADP-RIBOSE GLYCOHYDROLASE OARD1"/>
    <property type="match status" value="1"/>
</dbReference>
<dbReference type="AlphaFoldDB" id="A0A6M3X5E3"/>
<evidence type="ECO:0000259" key="1">
    <source>
        <dbReference type="PROSITE" id="PS51154"/>
    </source>
</evidence>
<dbReference type="InterPro" id="IPR050892">
    <property type="entry name" value="ADP-ribose_metab_enzymes"/>
</dbReference>
<dbReference type="Gene3D" id="3.40.220.10">
    <property type="entry name" value="Leucine Aminopeptidase, subunit E, domain 1"/>
    <property type="match status" value="1"/>
</dbReference>
<proteinExistence type="predicted"/>
<dbReference type="PROSITE" id="PS51154">
    <property type="entry name" value="MACRO"/>
    <property type="match status" value="1"/>
</dbReference>
<sequence length="145" mass="16669">MKEKIGDIWKANCNIICITTNGIVKKNGELVMGKGIALQAKQRYPRLAKHWGRYVNMSGNVPHMYEFNDVKLLSFPTKNNWMDKSDMSLIKSSTQLIANRSDLWYYKSIALPRPGCGNGGLKWEDVKKEIEPILDDRFIVYSLEE</sequence>
<dbReference type="EMBL" id="MT143934">
    <property type="protein sequence ID" value="QJH92961.1"/>
    <property type="molecule type" value="Genomic_DNA"/>
</dbReference>
<feature type="domain" description="Macro" evidence="1">
    <location>
        <begin position="1"/>
        <end position="145"/>
    </location>
</feature>
<name>A0A6M3X5E3_9ZZZZ</name>
<evidence type="ECO:0000313" key="2">
    <source>
        <dbReference type="EMBL" id="QJH92961.1"/>
    </source>
</evidence>
<organism evidence="2">
    <name type="scientific">viral metagenome</name>
    <dbReference type="NCBI Taxonomy" id="1070528"/>
    <lineage>
        <taxon>unclassified sequences</taxon>
        <taxon>metagenomes</taxon>
        <taxon>organismal metagenomes</taxon>
    </lineage>
</organism>
<accession>A0A6M3X5E3</accession>
<dbReference type="PANTHER" id="PTHR12521">
    <property type="entry name" value="PROTEIN C6ORF130"/>
    <property type="match status" value="1"/>
</dbReference>
<gene>
    <name evidence="2" type="ORF">MM171B02404_0009</name>
</gene>
<dbReference type="SUPFAM" id="SSF52949">
    <property type="entry name" value="Macro domain-like"/>
    <property type="match status" value="1"/>
</dbReference>
<protein>
    <recommendedName>
        <fullName evidence="1">Macro domain-containing protein</fullName>
    </recommendedName>
</protein>
<dbReference type="GO" id="GO:0140291">
    <property type="term" value="P:peptidyl-glutamate ADP-deribosylation"/>
    <property type="evidence" value="ECO:0007669"/>
    <property type="project" value="TreeGrafter"/>
</dbReference>
<dbReference type="InterPro" id="IPR043472">
    <property type="entry name" value="Macro_dom-like"/>
</dbReference>
<dbReference type="InterPro" id="IPR002589">
    <property type="entry name" value="Macro_dom"/>
</dbReference>